<evidence type="ECO:0000313" key="7">
    <source>
        <dbReference type="Proteomes" id="UP001500392"/>
    </source>
</evidence>
<dbReference type="InterPro" id="IPR050469">
    <property type="entry name" value="Diguanylate_Cyclase"/>
</dbReference>
<keyword evidence="3" id="KW-1133">Transmembrane helix</keyword>
<keyword evidence="3" id="KW-0472">Membrane</keyword>
<accession>A0ABP7W805</accession>
<dbReference type="Pfam" id="PF00990">
    <property type="entry name" value="GGDEF"/>
    <property type="match status" value="1"/>
</dbReference>
<dbReference type="Proteomes" id="UP001500392">
    <property type="component" value="Unassembled WGS sequence"/>
</dbReference>
<feature type="transmembrane region" description="Helical" evidence="3">
    <location>
        <begin position="264"/>
        <end position="284"/>
    </location>
</feature>
<dbReference type="PROSITE" id="PS50887">
    <property type="entry name" value="GGDEF"/>
    <property type="match status" value="1"/>
</dbReference>
<comment type="caution">
    <text evidence="6">The sequence shown here is derived from an EMBL/GenBank/DDBJ whole genome shotgun (WGS) entry which is preliminary data.</text>
</comment>
<feature type="domain" description="GGDEF" evidence="5">
    <location>
        <begin position="373"/>
        <end position="508"/>
    </location>
</feature>
<reference evidence="7" key="1">
    <citation type="journal article" date="2019" name="Int. J. Syst. Evol. Microbiol.">
        <title>The Global Catalogue of Microorganisms (GCM) 10K type strain sequencing project: providing services to taxonomists for standard genome sequencing and annotation.</title>
        <authorList>
            <consortium name="The Broad Institute Genomics Platform"/>
            <consortium name="The Broad Institute Genome Sequencing Center for Infectious Disease"/>
            <person name="Wu L."/>
            <person name="Ma J."/>
        </authorList>
    </citation>
    <scope>NUCLEOTIDE SEQUENCE [LARGE SCALE GENOMIC DNA]</scope>
    <source>
        <strain evidence="7">JCM 17304</strain>
    </source>
</reference>
<dbReference type="Gene3D" id="3.30.70.270">
    <property type="match status" value="1"/>
</dbReference>
<gene>
    <name evidence="6" type="ORF">GCM10022414_02570</name>
</gene>
<dbReference type="NCBIfam" id="TIGR00254">
    <property type="entry name" value="GGDEF"/>
    <property type="match status" value="1"/>
</dbReference>
<sequence length="508" mass="57096">MTTGQRALCLIAGNVVLTFLLTLLARNLLINPELLAIEQAADQKDIARFEQSIDRYRSIIEGRIKRISSAVALFEGLDNEIHWQPLIQPLAEMGGYEELDYFILSNNAGTQSSIYPGELANNATLLPDDAIKTELLAHLIPRLEGVTNSTTSGLYLSRNDGPLIYAAGKSKWGTNELPTIYIAVRRVNDSLIKEFTERLGLEAELVPANILSKEIKEAQSELGQRTQRGVLYDIIYGDNAQAVLHLRFQTAPRGFDDKPLSPTVWVGILVAAGSWSLVFFYVYYRTVTPLRRITHTMQLIRQTNNFDRHLVYKNNDEFGKLVNECNELLKHISQHTGRLESYSYEDALTGLGNRRYFQEKLQYHYSIAKRQSLSVTAIVFDLDFFKQYNDNYGHDGGDAVLRQFAAILRKSFTRDLDIVARTGGEEFIVLVLDVNTSESLRLANRVIERLLNHQIPHIGNPVLGQVTVSAGVATARIEGELSLETLITNADAALYKAKQQGRNRACQH</sequence>
<evidence type="ECO:0000313" key="6">
    <source>
        <dbReference type="EMBL" id="GAA4083311.1"/>
    </source>
</evidence>
<protein>
    <recommendedName>
        <fullName evidence="1">diguanylate cyclase</fullName>
        <ecNumber evidence="1">2.7.7.65</ecNumber>
    </recommendedName>
</protein>
<name>A0ABP7W805_9GAMM</name>
<dbReference type="SMART" id="SM00267">
    <property type="entry name" value="GGDEF"/>
    <property type="match status" value="1"/>
</dbReference>
<dbReference type="PANTHER" id="PTHR45138">
    <property type="entry name" value="REGULATORY COMPONENTS OF SENSORY TRANSDUCTION SYSTEM"/>
    <property type="match status" value="1"/>
</dbReference>
<evidence type="ECO:0000256" key="2">
    <source>
        <dbReference type="ARBA" id="ARBA00034247"/>
    </source>
</evidence>
<dbReference type="InterPro" id="IPR000160">
    <property type="entry name" value="GGDEF_dom"/>
</dbReference>
<evidence type="ECO:0000259" key="4">
    <source>
        <dbReference type="PROSITE" id="PS50885"/>
    </source>
</evidence>
<dbReference type="RefSeq" id="WP_344931899.1">
    <property type="nucleotide sequence ID" value="NZ_BAABDM010000001.1"/>
</dbReference>
<dbReference type="EMBL" id="BAABDM010000001">
    <property type="protein sequence ID" value="GAA4083311.1"/>
    <property type="molecule type" value="Genomic_DNA"/>
</dbReference>
<evidence type="ECO:0000256" key="3">
    <source>
        <dbReference type="SAM" id="Phobius"/>
    </source>
</evidence>
<keyword evidence="7" id="KW-1185">Reference proteome</keyword>
<proteinExistence type="predicted"/>
<dbReference type="SUPFAM" id="SSF55073">
    <property type="entry name" value="Nucleotide cyclase"/>
    <property type="match status" value="1"/>
</dbReference>
<evidence type="ECO:0000259" key="5">
    <source>
        <dbReference type="PROSITE" id="PS50887"/>
    </source>
</evidence>
<organism evidence="6 7">
    <name type="scientific">Zhongshania borealis</name>
    <dbReference type="NCBI Taxonomy" id="889488"/>
    <lineage>
        <taxon>Bacteria</taxon>
        <taxon>Pseudomonadati</taxon>
        <taxon>Pseudomonadota</taxon>
        <taxon>Gammaproteobacteria</taxon>
        <taxon>Cellvibrionales</taxon>
        <taxon>Spongiibacteraceae</taxon>
        <taxon>Zhongshania</taxon>
    </lineage>
</organism>
<dbReference type="InterPro" id="IPR043128">
    <property type="entry name" value="Rev_trsase/Diguanyl_cyclase"/>
</dbReference>
<dbReference type="PANTHER" id="PTHR45138:SF9">
    <property type="entry name" value="DIGUANYLATE CYCLASE DGCM-RELATED"/>
    <property type="match status" value="1"/>
</dbReference>
<feature type="transmembrane region" description="Helical" evidence="3">
    <location>
        <begin position="7"/>
        <end position="25"/>
    </location>
</feature>
<feature type="domain" description="HAMP" evidence="4">
    <location>
        <begin position="284"/>
        <end position="337"/>
    </location>
</feature>
<dbReference type="InterPro" id="IPR003660">
    <property type="entry name" value="HAMP_dom"/>
</dbReference>
<dbReference type="EC" id="2.7.7.65" evidence="1"/>
<dbReference type="Gene3D" id="6.10.340.10">
    <property type="match status" value="1"/>
</dbReference>
<evidence type="ECO:0000256" key="1">
    <source>
        <dbReference type="ARBA" id="ARBA00012528"/>
    </source>
</evidence>
<comment type="catalytic activity">
    <reaction evidence="2">
        <text>2 GTP = 3',3'-c-di-GMP + 2 diphosphate</text>
        <dbReference type="Rhea" id="RHEA:24898"/>
        <dbReference type="ChEBI" id="CHEBI:33019"/>
        <dbReference type="ChEBI" id="CHEBI:37565"/>
        <dbReference type="ChEBI" id="CHEBI:58805"/>
        <dbReference type="EC" id="2.7.7.65"/>
    </reaction>
</comment>
<dbReference type="PROSITE" id="PS50885">
    <property type="entry name" value="HAMP"/>
    <property type="match status" value="1"/>
</dbReference>
<keyword evidence="3" id="KW-0812">Transmembrane</keyword>
<dbReference type="CDD" id="cd01949">
    <property type="entry name" value="GGDEF"/>
    <property type="match status" value="1"/>
</dbReference>
<dbReference type="InterPro" id="IPR029787">
    <property type="entry name" value="Nucleotide_cyclase"/>
</dbReference>